<keyword evidence="12" id="KW-0325">Glycoprotein</keyword>
<evidence type="ECO:0000256" key="5">
    <source>
        <dbReference type="ARBA" id="ARBA00012780"/>
    </source>
</evidence>
<evidence type="ECO:0000256" key="7">
    <source>
        <dbReference type="ARBA" id="ARBA00022512"/>
    </source>
</evidence>
<evidence type="ECO:0000256" key="18">
    <source>
        <dbReference type="ARBA" id="ARBA00043078"/>
    </source>
</evidence>
<proteinExistence type="inferred from homology"/>
<dbReference type="STRING" id="164328.H3H400"/>
<evidence type="ECO:0000313" key="23">
    <source>
        <dbReference type="Proteomes" id="UP000005238"/>
    </source>
</evidence>
<dbReference type="InterPro" id="IPR050732">
    <property type="entry name" value="Beta-glucan_modifiers"/>
</dbReference>
<dbReference type="AlphaFoldDB" id="H3H400"/>
<keyword evidence="9 21" id="KW-0732">Signal</keyword>
<evidence type="ECO:0000256" key="2">
    <source>
        <dbReference type="ARBA" id="ARBA00004191"/>
    </source>
</evidence>
<keyword evidence="14" id="KW-0961">Cell wall biogenesis/degradation</keyword>
<keyword evidence="10" id="KW-0378">Hydrolase</keyword>
<keyword evidence="8" id="KW-0964">Secreted</keyword>
<evidence type="ECO:0000256" key="12">
    <source>
        <dbReference type="ARBA" id="ARBA00023180"/>
    </source>
</evidence>
<dbReference type="GO" id="GO:0005886">
    <property type="term" value="C:plasma membrane"/>
    <property type="evidence" value="ECO:0007669"/>
    <property type="project" value="UniProtKB-SubCell"/>
</dbReference>
<dbReference type="VEuPathDB" id="FungiDB:KRP22_11943"/>
<evidence type="ECO:0000256" key="16">
    <source>
        <dbReference type="ARBA" id="ARBA00037649"/>
    </source>
</evidence>
<evidence type="ECO:0000256" key="20">
    <source>
        <dbReference type="SAM" id="MobiDB-lite"/>
    </source>
</evidence>
<keyword evidence="6" id="KW-1003">Cell membrane</keyword>
<dbReference type="PANTHER" id="PTHR16631:SF17">
    <property type="entry name" value="GLUCAN ENDO-1,3-BETA-GLUCOSIDASE BTGC"/>
    <property type="match status" value="1"/>
</dbReference>
<evidence type="ECO:0000256" key="10">
    <source>
        <dbReference type="ARBA" id="ARBA00022801"/>
    </source>
</evidence>
<dbReference type="HOGENOM" id="CLU_035199_2_1_1"/>
<reference evidence="23" key="1">
    <citation type="journal article" date="2006" name="Science">
        <title>Phytophthora genome sequences uncover evolutionary origins and mechanisms of pathogenesis.</title>
        <authorList>
            <person name="Tyler B.M."/>
            <person name="Tripathy S."/>
            <person name="Zhang X."/>
            <person name="Dehal P."/>
            <person name="Jiang R.H."/>
            <person name="Aerts A."/>
            <person name="Arredondo F.D."/>
            <person name="Baxter L."/>
            <person name="Bensasson D."/>
            <person name="Beynon J.L."/>
            <person name="Chapman J."/>
            <person name="Damasceno C.M."/>
            <person name="Dorrance A.E."/>
            <person name="Dou D."/>
            <person name="Dickerman A.W."/>
            <person name="Dubchak I.L."/>
            <person name="Garbelotto M."/>
            <person name="Gijzen M."/>
            <person name="Gordon S.G."/>
            <person name="Govers F."/>
            <person name="Grunwald N.J."/>
            <person name="Huang W."/>
            <person name="Ivors K.L."/>
            <person name="Jones R.W."/>
            <person name="Kamoun S."/>
            <person name="Krampis K."/>
            <person name="Lamour K.H."/>
            <person name="Lee M.K."/>
            <person name="McDonald W.H."/>
            <person name="Medina M."/>
            <person name="Meijer H.J."/>
            <person name="Nordberg E.K."/>
            <person name="Maclean D.J."/>
            <person name="Ospina-Giraldo M.D."/>
            <person name="Morris P.F."/>
            <person name="Phuntumart V."/>
            <person name="Putnam N.H."/>
            <person name="Rash S."/>
            <person name="Rose J.K."/>
            <person name="Sakihama Y."/>
            <person name="Salamov A.A."/>
            <person name="Savidor A."/>
            <person name="Scheuring C.F."/>
            <person name="Smith B.M."/>
            <person name="Sobral B.W."/>
            <person name="Terry A."/>
            <person name="Torto-Alalibo T.A."/>
            <person name="Win J."/>
            <person name="Xu Z."/>
            <person name="Zhang H."/>
            <person name="Grigoriev I.V."/>
            <person name="Rokhsar D.S."/>
            <person name="Boore J.L."/>
        </authorList>
    </citation>
    <scope>NUCLEOTIDE SEQUENCE [LARGE SCALE GENOMIC DNA]</scope>
    <source>
        <strain evidence="23">Pr102</strain>
    </source>
</reference>
<evidence type="ECO:0000256" key="1">
    <source>
        <dbReference type="ARBA" id="ARBA00000382"/>
    </source>
</evidence>
<dbReference type="GO" id="GO:0000272">
    <property type="term" value="P:polysaccharide catabolic process"/>
    <property type="evidence" value="ECO:0007669"/>
    <property type="project" value="UniProtKB-KW"/>
</dbReference>
<keyword evidence="13" id="KW-0119">Carbohydrate metabolism</keyword>
<dbReference type="GO" id="GO:0042973">
    <property type="term" value="F:glucan endo-1,3-beta-D-glucosidase activity"/>
    <property type="evidence" value="ECO:0007669"/>
    <property type="project" value="UniProtKB-EC"/>
</dbReference>
<feature type="region of interest" description="Disordered" evidence="20">
    <location>
        <begin position="325"/>
        <end position="381"/>
    </location>
</feature>
<evidence type="ECO:0000256" key="15">
    <source>
        <dbReference type="ARBA" id="ARBA00023326"/>
    </source>
</evidence>
<dbReference type="OMA" id="WVWITET"/>
<comment type="catalytic activity">
    <reaction evidence="1">
        <text>Hydrolysis of (1-&gt;3)-beta-D-glucosidic linkages in (1-&gt;3)-beta-D-glucans.</text>
        <dbReference type="EC" id="3.2.1.39"/>
    </reaction>
</comment>
<evidence type="ECO:0000256" key="3">
    <source>
        <dbReference type="ARBA" id="ARBA00004236"/>
    </source>
</evidence>
<evidence type="ECO:0000256" key="21">
    <source>
        <dbReference type="SAM" id="SignalP"/>
    </source>
</evidence>
<organism evidence="22 23">
    <name type="scientific">Phytophthora ramorum</name>
    <name type="common">Sudden oak death agent</name>
    <dbReference type="NCBI Taxonomy" id="164328"/>
    <lineage>
        <taxon>Eukaryota</taxon>
        <taxon>Sar</taxon>
        <taxon>Stramenopiles</taxon>
        <taxon>Oomycota</taxon>
        <taxon>Peronosporomycetes</taxon>
        <taxon>Peronosporales</taxon>
        <taxon>Peronosporaceae</taxon>
        <taxon>Phytophthora</taxon>
    </lineage>
</organism>
<feature type="chain" id="PRO_5003587337" description="glucan endo-1,3-beta-D-glucosidase" evidence="21">
    <location>
        <begin position="25"/>
        <end position="381"/>
    </location>
</feature>
<feature type="signal peptide" evidence="21">
    <location>
        <begin position="1"/>
        <end position="24"/>
    </location>
</feature>
<accession>H3H400</accession>
<dbReference type="InParanoid" id="H3H400"/>
<dbReference type="EMBL" id="DS566154">
    <property type="status" value="NOT_ANNOTATED_CDS"/>
    <property type="molecule type" value="Genomic_DNA"/>
</dbReference>
<protein>
    <recommendedName>
        <fullName evidence="5">glucan endo-1,3-beta-D-glucosidase</fullName>
        <ecNumber evidence="5">3.2.1.39</ecNumber>
    </recommendedName>
    <alternativeName>
        <fullName evidence="18">Endo-1,3-beta-glucanase btgC</fullName>
    </alternativeName>
    <alternativeName>
        <fullName evidence="17">Laminarinase btgC</fullName>
    </alternativeName>
</protein>
<evidence type="ECO:0000256" key="11">
    <source>
        <dbReference type="ARBA" id="ARBA00023136"/>
    </source>
</evidence>
<dbReference type="eggNOG" id="ENOG502QQE6">
    <property type="taxonomic scope" value="Eukaryota"/>
</dbReference>
<dbReference type="InterPro" id="IPR017853">
    <property type="entry name" value="GH"/>
</dbReference>
<dbReference type="Proteomes" id="UP000005238">
    <property type="component" value="Unassembled WGS sequence"/>
</dbReference>
<evidence type="ECO:0000256" key="9">
    <source>
        <dbReference type="ARBA" id="ARBA00022729"/>
    </source>
</evidence>
<dbReference type="InterPro" id="IPR000490">
    <property type="entry name" value="Glyco_hydro_17"/>
</dbReference>
<comment type="similarity">
    <text evidence="4 19">Belongs to the glycosyl hydrolase 17 family.</text>
</comment>
<evidence type="ECO:0000256" key="19">
    <source>
        <dbReference type="RuleBase" id="RU004335"/>
    </source>
</evidence>
<evidence type="ECO:0000256" key="17">
    <source>
        <dbReference type="ARBA" id="ARBA00042373"/>
    </source>
</evidence>
<keyword evidence="15" id="KW-0624">Polysaccharide degradation</keyword>
<keyword evidence="11" id="KW-0472">Membrane</keyword>
<sequence length="381" mass="40568">MLPFKLLGAVAALSSALGGHQAEAQTFCIHGINYNPRIGADWAPVNQRCKSAVGIQADMETLAQVTKSVRIFGLGDCNQGATVVPAAINAGLTVSLGLWVSDDDAVFEAEFAYLQTLLQQNSGIFSDGSIVDIHVGSEAIYRKDVTAQKNIEFMNRVKALLGANSLASVNVTIAEIGDVYLAHPEITDAVDFVQANGFPFWEKIDVENAVEYFNSRMEPLYQQAAALGKKVVIGETGWASDGSSPKASEASPSNAAHYFYNFHQMASELGLEFYYFEGFDEEWKIDASNATVEGYFGLFHADGTLKTEIAELSLGTSCLASRNEEASATGTTTTSSTGVYTSGATTSGTKTSSGNTESTSAGTGTTTTTTTTTERCHVRRV</sequence>
<dbReference type="PANTHER" id="PTHR16631">
    <property type="entry name" value="GLUCAN 1,3-BETA-GLUCOSIDASE"/>
    <property type="match status" value="1"/>
</dbReference>
<evidence type="ECO:0000256" key="13">
    <source>
        <dbReference type="ARBA" id="ARBA00023277"/>
    </source>
</evidence>
<comment type="subcellular location">
    <subcellularLocation>
        <location evidence="3">Cell membrane</location>
    </subcellularLocation>
    <subcellularLocation>
        <location evidence="2">Secreted</location>
        <location evidence="2">Cell wall</location>
    </subcellularLocation>
</comment>
<dbReference type="Pfam" id="PF00332">
    <property type="entry name" value="Glyco_hydro_17"/>
    <property type="match status" value="1"/>
</dbReference>
<dbReference type="Gene3D" id="3.20.20.80">
    <property type="entry name" value="Glycosidases"/>
    <property type="match status" value="1"/>
</dbReference>
<comment type="function">
    <text evidence="16">Glucanases play a role in cell expansion during growth, in cell-cell fusion during mating, and in spore release during sporulation. This enzyme may be involved in beta-glucan degradation. Active on laminarin and lichenan.</text>
</comment>
<dbReference type="SUPFAM" id="SSF51445">
    <property type="entry name" value="(Trans)glycosidases"/>
    <property type="match status" value="1"/>
</dbReference>
<evidence type="ECO:0000256" key="4">
    <source>
        <dbReference type="ARBA" id="ARBA00008773"/>
    </source>
</evidence>
<dbReference type="EC" id="3.2.1.39" evidence="5"/>
<evidence type="ECO:0000256" key="6">
    <source>
        <dbReference type="ARBA" id="ARBA00022475"/>
    </source>
</evidence>
<name>H3H400_PHYRM</name>
<reference evidence="22" key="2">
    <citation type="submission" date="2015-06" db="UniProtKB">
        <authorList>
            <consortium name="EnsemblProtists"/>
        </authorList>
    </citation>
    <scope>IDENTIFICATION</scope>
    <source>
        <strain evidence="22">Pr102</strain>
    </source>
</reference>
<evidence type="ECO:0000256" key="8">
    <source>
        <dbReference type="ARBA" id="ARBA00022525"/>
    </source>
</evidence>
<dbReference type="VEuPathDB" id="FungiDB:KRP23_10818"/>
<evidence type="ECO:0000313" key="22">
    <source>
        <dbReference type="EnsemblProtists" id="Phyra85261"/>
    </source>
</evidence>
<dbReference type="EnsemblProtists" id="Phyra85261">
    <property type="protein sequence ID" value="Phyra85261"/>
    <property type="gene ID" value="Phyra85261"/>
</dbReference>
<keyword evidence="23" id="KW-1185">Reference proteome</keyword>
<dbReference type="GO" id="GO:0071555">
    <property type="term" value="P:cell wall organization"/>
    <property type="evidence" value="ECO:0007669"/>
    <property type="project" value="UniProtKB-KW"/>
</dbReference>
<evidence type="ECO:0000256" key="14">
    <source>
        <dbReference type="ARBA" id="ARBA00023316"/>
    </source>
</evidence>
<feature type="compositionally biased region" description="Low complexity" evidence="20">
    <location>
        <begin position="326"/>
        <end position="373"/>
    </location>
</feature>
<keyword evidence="7" id="KW-0134">Cell wall</keyword>